<dbReference type="SUPFAM" id="SSF52172">
    <property type="entry name" value="CheY-like"/>
    <property type="match status" value="1"/>
</dbReference>
<evidence type="ECO:0000259" key="3">
    <source>
        <dbReference type="PROSITE" id="PS50125"/>
    </source>
</evidence>
<protein>
    <submittedName>
        <fullName evidence="4">Adenylate/guanylate cyclase domain-containing protein</fullName>
    </submittedName>
</protein>
<evidence type="ECO:0000313" key="5">
    <source>
        <dbReference type="Proteomes" id="UP001139031"/>
    </source>
</evidence>
<evidence type="ECO:0000313" key="4">
    <source>
        <dbReference type="EMBL" id="MBZ5714059.1"/>
    </source>
</evidence>
<dbReference type="RefSeq" id="WP_224195793.1">
    <property type="nucleotide sequence ID" value="NZ_JAIRAU010000045.1"/>
</dbReference>
<dbReference type="SUPFAM" id="SSF55073">
    <property type="entry name" value="Nucleotide cyclase"/>
    <property type="match status" value="1"/>
</dbReference>
<dbReference type="Gene3D" id="3.30.70.1230">
    <property type="entry name" value="Nucleotide cyclase"/>
    <property type="match status" value="1"/>
</dbReference>
<feature type="domain" description="Guanylate cyclase" evidence="3">
    <location>
        <begin position="207"/>
        <end position="323"/>
    </location>
</feature>
<comment type="caution">
    <text evidence="4">The sequence shown here is derived from an EMBL/GenBank/DDBJ whole genome shotgun (WGS) entry which is preliminary data.</text>
</comment>
<dbReference type="PANTHER" id="PTHR43081">
    <property type="entry name" value="ADENYLATE CYCLASE, TERMINAL-DIFFERENTIATION SPECIFIC-RELATED"/>
    <property type="match status" value="1"/>
</dbReference>
<organism evidence="4 5">
    <name type="scientific">Nannocystis pusilla</name>
    <dbReference type="NCBI Taxonomy" id="889268"/>
    <lineage>
        <taxon>Bacteria</taxon>
        <taxon>Pseudomonadati</taxon>
        <taxon>Myxococcota</taxon>
        <taxon>Polyangia</taxon>
        <taxon>Nannocystales</taxon>
        <taxon>Nannocystaceae</taxon>
        <taxon>Nannocystis</taxon>
    </lineage>
</organism>
<feature type="modified residue" description="4-aspartylphosphate" evidence="1">
    <location>
        <position position="83"/>
    </location>
</feature>
<dbReference type="Gene3D" id="3.40.50.2300">
    <property type="match status" value="1"/>
</dbReference>
<dbReference type="PANTHER" id="PTHR43081:SF1">
    <property type="entry name" value="ADENYLATE CYCLASE, TERMINAL-DIFFERENTIATION SPECIFIC"/>
    <property type="match status" value="1"/>
</dbReference>
<reference evidence="4" key="1">
    <citation type="submission" date="2021-08" db="EMBL/GenBank/DDBJ databases">
        <authorList>
            <person name="Stevens D.C."/>
        </authorList>
    </citation>
    <scope>NUCLEOTIDE SEQUENCE</scope>
    <source>
        <strain evidence="4">DSM 53165</strain>
    </source>
</reference>
<dbReference type="CDD" id="cd07302">
    <property type="entry name" value="CHD"/>
    <property type="match status" value="1"/>
</dbReference>
<keyword evidence="1" id="KW-0597">Phosphoprotein</keyword>
<dbReference type="PROSITE" id="PS50125">
    <property type="entry name" value="GUANYLATE_CYCLASE_2"/>
    <property type="match status" value="1"/>
</dbReference>
<sequence length="437" mass="47600">MTPHDDDLVQFPADDEPVPVPVSAQPWKILVVDDDQEVHDITRLALAGLAVDGRPVALRSLHSAAAARDALAAERDIGVVMLDVVMESDHAGLELARWIRHDLGDSHVRIVLRTGQPGLAPEHKVMSDYDIHDYRDKTELTARRLATTVLGALRSYRDLVAIAELHRRERVLAAACARFVPERLLALLGRSDAAEAVLGDQVEREMTVLVVDQRGFTDRAERQTTRDTFAALNRFFAAIVPPIDEQRGVVDKYLGDGLIAVFPDSPVHAVRAGLAIIARARDLGVDVGIGVHLGPVTFGLVGADGRMQSTVVAETVQLAAHVERLTRRFDVALLVTEAVHARLPPELAGDARPLGVSRTAGKRRPAAVFEVFSADAPALRADKRATRDAVVTAVRAMAEWRMAEAEQVLAGLTVEYPGDLALAVLREECRRHRHAVS</sequence>
<evidence type="ECO:0000256" key="1">
    <source>
        <dbReference type="PROSITE-ProRule" id="PRU00169"/>
    </source>
</evidence>
<dbReference type="SMART" id="SM00044">
    <property type="entry name" value="CYCc"/>
    <property type="match status" value="1"/>
</dbReference>
<dbReference type="InterPro" id="IPR001054">
    <property type="entry name" value="A/G_cyclase"/>
</dbReference>
<dbReference type="InterPro" id="IPR050697">
    <property type="entry name" value="Adenylyl/Guanylyl_Cyclase_3/4"/>
</dbReference>
<dbReference type="InterPro" id="IPR011006">
    <property type="entry name" value="CheY-like_superfamily"/>
</dbReference>
<keyword evidence="5" id="KW-1185">Reference proteome</keyword>
<dbReference type="PROSITE" id="PS50110">
    <property type="entry name" value="RESPONSE_REGULATORY"/>
    <property type="match status" value="1"/>
</dbReference>
<evidence type="ECO:0000259" key="2">
    <source>
        <dbReference type="PROSITE" id="PS50110"/>
    </source>
</evidence>
<dbReference type="Proteomes" id="UP001139031">
    <property type="component" value="Unassembled WGS sequence"/>
</dbReference>
<dbReference type="EMBL" id="JAIRAU010000045">
    <property type="protein sequence ID" value="MBZ5714059.1"/>
    <property type="molecule type" value="Genomic_DNA"/>
</dbReference>
<gene>
    <name evidence="4" type="ORF">K7C98_32910</name>
</gene>
<proteinExistence type="predicted"/>
<name>A0ABS7U0K3_9BACT</name>
<accession>A0ABS7U0K3</accession>
<dbReference type="InterPro" id="IPR029787">
    <property type="entry name" value="Nucleotide_cyclase"/>
</dbReference>
<dbReference type="InterPro" id="IPR001789">
    <property type="entry name" value="Sig_transdc_resp-reg_receiver"/>
</dbReference>
<feature type="domain" description="Response regulatory" evidence="2">
    <location>
        <begin position="28"/>
        <end position="152"/>
    </location>
</feature>